<accession>A0ABY3U489</accession>
<keyword evidence="2" id="KW-0614">Plasmid</keyword>
<geneLocation type="plasmid" evidence="2 3">
    <name>unnamed</name>
</geneLocation>
<proteinExistence type="predicted"/>
<dbReference type="RefSeq" id="WP_240172978.1">
    <property type="nucleotide sequence ID" value="NZ_CP092366.2"/>
</dbReference>
<gene>
    <name evidence="2" type="ORF">MIU77_18855</name>
</gene>
<organism evidence="2 3">
    <name type="scientific">Mycolicibacillus parakoreensis</name>
    <dbReference type="NCBI Taxonomy" id="1069221"/>
    <lineage>
        <taxon>Bacteria</taxon>
        <taxon>Bacillati</taxon>
        <taxon>Actinomycetota</taxon>
        <taxon>Actinomycetes</taxon>
        <taxon>Mycobacteriales</taxon>
        <taxon>Mycobacteriaceae</taxon>
        <taxon>Mycolicibacillus</taxon>
    </lineage>
</organism>
<keyword evidence="3" id="KW-1185">Reference proteome</keyword>
<evidence type="ECO:0000313" key="2">
    <source>
        <dbReference type="EMBL" id="ULN54790.1"/>
    </source>
</evidence>
<name>A0ABY3U489_9MYCO</name>
<protein>
    <submittedName>
        <fullName evidence="2">Uncharacterized protein</fullName>
    </submittedName>
</protein>
<feature type="region of interest" description="Disordered" evidence="1">
    <location>
        <begin position="161"/>
        <end position="183"/>
    </location>
</feature>
<dbReference type="Proteomes" id="UP001055200">
    <property type="component" value="Plasmid unnamed"/>
</dbReference>
<dbReference type="EMBL" id="CP092366">
    <property type="protein sequence ID" value="ULN54790.1"/>
    <property type="molecule type" value="Genomic_DNA"/>
</dbReference>
<sequence length="183" mass="20418">MDRRPQLQAGHWYLVYSEEENAPSIRGYMADGGWHPANPAPTRVICEMSRTHHPDNVDIADDFVVSDHDRAIIDQQFPPAVEDPLIARGVRALAERLCVAAGHPWDPDWQWDEATEPTPMANRHVWFLVIAAAVCRQSSGTAPQVRSWDEVQAKMGDPEGIFRPKRWPAEDIPGAVPLPAGTT</sequence>
<evidence type="ECO:0000313" key="3">
    <source>
        <dbReference type="Proteomes" id="UP001055200"/>
    </source>
</evidence>
<evidence type="ECO:0000256" key="1">
    <source>
        <dbReference type="SAM" id="MobiDB-lite"/>
    </source>
</evidence>
<reference evidence="2" key="1">
    <citation type="submission" date="2022-08" db="EMBL/GenBank/DDBJ databases">
        <title>Complete genome sequence of 14 non-tuberculosis mycobacteria type-strains.</title>
        <authorList>
            <person name="Igarashi Y."/>
            <person name="Osugi A."/>
            <person name="Mitarai S."/>
        </authorList>
    </citation>
    <scope>NUCLEOTIDE SEQUENCE</scope>
    <source>
        <strain evidence="2">DSM 45575</strain>
    </source>
</reference>